<keyword evidence="3" id="KW-0804">Transcription</keyword>
<dbReference type="InterPro" id="IPR016032">
    <property type="entry name" value="Sig_transdc_resp-reg_C-effctor"/>
</dbReference>
<dbReference type="InterPro" id="IPR041664">
    <property type="entry name" value="AAA_16"/>
</dbReference>
<keyword evidence="6" id="KW-1185">Reference proteome</keyword>
<organism evidence="5 6">
    <name type="scientific">Cellulomonas gelida</name>
    <dbReference type="NCBI Taxonomy" id="1712"/>
    <lineage>
        <taxon>Bacteria</taxon>
        <taxon>Bacillati</taxon>
        <taxon>Actinomycetota</taxon>
        <taxon>Actinomycetes</taxon>
        <taxon>Micrococcales</taxon>
        <taxon>Cellulomonadaceae</taxon>
        <taxon>Cellulomonas</taxon>
    </lineage>
</organism>
<evidence type="ECO:0000256" key="3">
    <source>
        <dbReference type="ARBA" id="ARBA00023163"/>
    </source>
</evidence>
<dbReference type="PANTHER" id="PTHR44688">
    <property type="entry name" value="DNA-BINDING TRANSCRIPTIONAL ACTIVATOR DEVR_DOSR"/>
    <property type="match status" value="1"/>
</dbReference>
<dbReference type="SUPFAM" id="SSF52540">
    <property type="entry name" value="P-loop containing nucleoside triphosphate hydrolases"/>
    <property type="match status" value="1"/>
</dbReference>
<evidence type="ECO:0000313" key="5">
    <source>
        <dbReference type="EMBL" id="GEA84825.1"/>
    </source>
</evidence>
<evidence type="ECO:0000256" key="1">
    <source>
        <dbReference type="ARBA" id="ARBA00023015"/>
    </source>
</evidence>
<accession>A0A4Y3KNU9</accession>
<evidence type="ECO:0000256" key="2">
    <source>
        <dbReference type="ARBA" id="ARBA00023125"/>
    </source>
</evidence>
<dbReference type="Gene3D" id="1.10.10.10">
    <property type="entry name" value="Winged helix-like DNA-binding domain superfamily/Winged helix DNA-binding domain"/>
    <property type="match status" value="1"/>
</dbReference>
<evidence type="ECO:0000259" key="4">
    <source>
        <dbReference type="PROSITE" id="PS50043"/>
    </source>
</evidence>
<dbReference type="EMBL" id="BJLQ01000020">
    <property type="protein sequence ID" value="GEA84825.1"/>
    <property type="molecule type" value="Genomic_DNA"/>
</dbReference>
<reference evidence="5 6" key="1">
    <citation type="submission" date="2019-06" db="EMBL/GenBank/DDBJ databases">
        <title>Whole genome shotgun sequence of Cellulomonas gelida NBRC 3748.</title>
        <authorList>
            <person name="Hosoyama A."/>
            <person name="Uohara A."/>
            <person name="Ohji S."/>
            <person name="Ichikawa N."/>
        </authorList>
    </citation>
    <scope>NUCLEOTIDE SEQUENCE [LARGE SCALE GENOMIC DNA]</scope>
    <source>
        <strain evidence="5 6">NBRC 3748</strain>
    </source>
</reference>
<gene>
    <name evidence="5" type="ORF">CGE01nite_20760</name>
</gene>
<dbReference type="Gene3D" id="3.40.50.300">
    <property type="entry name" value="P-loop containing nucleotide triphosphate hydrolases"/>
    <property type="match status" value="1"/>
</dbReference>
<dbReference type="RefSeq" id="WP_170210941.1">
    <property type="nucleotide sequence ID" value="NZ_BJLQ01000020.1"/>
</dbReference>
<proteinExistence type="predicted"/>
<protein>
    <submittedName>
        <fullName evidence="5">LuxR family transcriptional regulator</fullName>
    </submittedName>
</protein>
<keyword evidence="2" id="KW-0238">DNA-binding</keyword>
<dbReference type="SMART" id="SM00382">
    <property type="entry name" value="AAA"/>
    <property type="match status" value="1"/>
</dbReference>
<name>A0A4Y3KNU9_9CELL</name>
<comment type="caution">
    <text evidence="5">The sequence shown here is derived from an EMBL/GenBank/DDBJ whole genome shotgun (WGS) entry which is preliminary data.</text>
</comment>
<dbReference type="Proteomes" id="UP000320461">
    <property type="component" value="Unassembled WGS sequence"/>
</dbReference>
<dbReference type="CDD" id="cd06170">
    <property type="entry name" value="LuxR_C_like"/>
    <property type="match status" value="1"/>
</dbReference>
<dbReference type="SUPFAM" id="SSF46894">
    <property type="entry name" value="C-terminal effector domain of the bipartite response regulators"/>
    <property type="match status" value="1"/>
</dbReference>
<sequence length="894" mass="95827">MRTKVLLTPLKGIDVVPASPRSSRAVARDEPEVEPVAPVAVAQQGSTPFASRHLVMPASRREAVEQLRECLREGRSVLVVGEAGVGKTALAARALEGLVIDGRAPYVVALTGASSRAGLPLSGLEPLLADDLFSIGSFARTVRVLGQSLAELAGDAPLVLRLDDAHLLDDASAQALAWVVRQRTVLLVATSRSSGASDSPWLELWKDDVVERIDVAPFTLAEMEQWLAGELGGLPTADTVRRIWGETRGNVFHARELVRTERSAGGLREYDGVWMWTGRATPGSRLLEIVENDVARLSPDAHRALEAVALLCPVPLRLLLDVVPRTAVDELTHTGVATLRPQPSAGGSEIVVDLAHALYAEAVRARVPGGRRREVLDLVAGSTHAASGASLMRSVMLAMDSGIVVGRARFEAAVSEAFTLQQPDVVIRLVDLALRATPVGGEYWACLMNWRGEAWWTQSELVRAGRDATIVIETLRALPTLDAALVRRMVDAVQILSAALHVSGTDVDDALEIARSTARWLESIDAPGDWADELDVTRLVRLGWAGRATQTRAEALAMLSRPRVPATAVRLVAPTVLGLADAGRFGEAREVAERHLPVAEALADRYRWGVGEIYVVDILTRLWSGDLSVLEEENLRTLDENPVAIDWVALQAAKGIAGILFGAWSQAATELRAANARLRVNDRGGMIAFTTAAEALAVAASGATNAARHLLASVEATPLRAAAALEPEVRMLKLDALAWLRDPGVKVEASLLAQWARDRGASRVELEALHRFVRAGGRSPDVLERVAILARAVEGARAAAVAAHIDAMVGDDVDLARIAERDLNRRGLWLPPLEPPVALTPREREIASLAAGGMTSRAIAARLTLSVRTVDSHLARVFAKTGVHSREGLVAVLR</sequence>
<keyword evidence="1" id="KW-0805">Transcription regulation</keyword>
<dbReference type="PROSITE" id="PS00622">
    <property type="entry name" value="HTH_LUXR_1"/>
    <property type="match status" value="1"/>
</dbReference>
<dbReference type="PRINTS" id="PR00038">
    <property type="entry name" value="HTHLUXR"/>
</dbReference>
<dbReference type="InterPro" id="IPR003593">
    <property type="entry name" value="AAA+_ATPase"/>
</dbReference>
<dbReference type="InterPro" id="IPR027417">
    <property type="entry name" value="P-loop_NTPase"/>
</dbReference>
<evidence type="ECO:0000313" key="6">
    <source>
        <dbReference type="Proteomes" id="UP000320461"/>
    </source>
</evidence>
<dbReference type="SMART" id="SM00421">
    <property type="entry name" value="HTH_LUXR"/>
    <property type="match status" value="1"/>
</dbReference>
<dbReference type="GO" id="GO:0006355">
    <property type="term" value="P:regulation of DNA-templated transcription"/>
    <property type="evidence" value="ECO:0007669"/>
    <property type="project" value="InterPro"/>
</dbReference>
<dbReference type="Pfam" id="PF00196">
    <property type="entry name" value="GerE"/>
    <property type="match status" value="1"/>
</dbReference>
<dbReference type="PANTHER" id="PTHR44688:SF16">
    <property type="entry name" value="DNA-BINDING TRANSCRIPTIONAL ACTIVATOR DEVR_DOSR"/>
    <property type="match status" value="1"/>
</dbReference>
<dbReference type="InterPro" id="IPR000792">
    <property type="entry name" value="Tscrpt_reg_LuxR_C"/>
</dbReference>
<dbReference type="AlphaFoldDB" id="A0A4Y3KNU9"/>
<dbReference type="Pfam" id="PF13191">
    <property type="entry name" value="AAA_16"/>
    <property type="match status" value="1"/>
</dbReference>
<dbReference type="GO" id="GO:0003677">
    <property type="term" value="F:DNA binding"/>
    <property type="evidence" value="ECO:0007669"/>
    <property type="project" value="UniProtKB-KW"/>
</dbReference>
<dbReference type="InterPro" id="IPR036388">
    <property type="entry name" value="WH-like_DNA-bd_sf"/>
</dbReference>
<dbReference type="PROSITE" id="PS50043">
    <property type="entry name" value="HTH_LUXR_2"/>
    <property type="match status" value="1"/>
</dbReference>
<feature type="domain" description="HTH luxR-type" evidence="4">
    <location>
        <begin position="832"/>
        <end position="894"/>
    </location>
</feature>